<reference evidence="4" key="2">
    <citation type="submission" date="2025-08" db="UniProtKB">
        <authorList>
            <consortium name="RefSeq"/>
        </authorList>
    </citation>
    <scope>IDENTIFICATION</scope>
    <source>
        <tissue evidence="4">Leaf</tissue>
    </source>
</reference>
<dbReference type="GO" id="GO:0005829">
    <property type="term" value="C:cytosol"/>
    <property type="evidence" value="ECO:0000318"/>
    <property type="project" value="GO_Central"/>
</dbReference>
<feature type="compositionally biased region" description="Basic and acidic residues" evidence="2">
    <location>
        <begin position="49"/>
        <end position="63"/>
    </location>
</feature>
<dbReference type="Pfam" id="PF06825">
    <property type="entry name" value="HSBP1"/>
    <property type="match status" value="1"/>
</dbReference>
<accession>A0A9R0JWC0</accession>
<evidence type="ECO:0000256" key="2">
    <source>
        <dbReference type="SAM" id="MobiDB-lite"/>
    </source>
</evidence>
<dbReference type="FunFam" id="1.20.5.430:FF:000003">
    <property type="entry name" value="Heat shock factor binding protein"/>
    <property type="match status" value="1"/>
</dbReference>
<dbReference type="Gene3D" id="1.20.5.430">
    <property type="match status" value="1"/>
</dbReference>
<dbReference type="PANTHER" id="PTHR19424:SF0">
    <property type="entry name" value="HEAT SHOCK FACTOR BINDING PROTEIN 1"/>
    <property type="match status" value="1"/>
</dbReference>
<evidence type="ECO:0000313" key="4">
    <source>
        <dbReference type="RefSeq" id="XP_021848940.1"/>
    </source>
</evidence>
<dbReference type="OrthoDB" id="4159489at2759"/>
<proteinExistence type="inferred from homology"/>
<dbReference type="GO" id="GO:0005634">
    <property type="term" value="C:nucleus"/>
    <property type="evidence" value="ECO:0000318"/>
    <property type="project" value="GO_Central"/>
</dbReference>
<feature type="region of interest" description="Disordered" evidence="2">
    <location>
        <begin position="49"/>
        <end position="92"/>
    </location>
</feature>
<protein>
    <submittedName>
        <fullName evidence="4">Heat shock factor-binding protein</fullName>
    </submittedName>
</protein>
<dbReference type="RefSeq" id="XP_021848940.1">
    <property type="nucleotide sequence ID" value="XM_021993248.2"/>
</dbReference>
<dbReference type="PANTHER" id="PTHR19424">
    <property type="entry name" value="HEAT SHOCK FACTOR BINDING PROTEIN 1"/>
    <property type="match status" value="1"/>
</dbReference>
<dbReference type="GeneID" id="110788617"/>
<gene>
    <name evidence="4" type="primary">LOC110788617</name>
</gene>
<feature type="compositionally biased region" description="Basic and acidic residues" evidence="2">
    <location>
        <begin position="77"/>
        <end position="86"/>
    </location>
</feature>
<reference evidence="3" key="1">
    <citation type="journal article" date="2021" name="Nat. Commun.">
        <title>Genomic analyses provide insights into spinach domestication and the genetic basis of agronomic traits.</title>
        <authorList>
            <person name="Cai X."/>
            <person name="Sun X."/>
            <person name="Xu C."/>
            <person name="Sun H."/>
            <person name="Wang X."/>
            <person name="Ge C."/>
            <person name="Zhang Z."/>
            <person name="Wang Q."/>
            <person name="Fei Z."/>
            <person name="Jiao C."/>
            <person name="Wang Q."/>
        </authorList>
    </citation>
    <scope>NUCLEOTIDE SEQUENCE [LARGE SCALE GENOMIC DNA]</scope>
    <source>
        <strain evidence="3">cv. Varoflay</strain>
    </source>
</reference>
<evidence type="ECO:0000313" key="3">
    <source>
        <dbReference type="Proteomes" id="UP000813463"/>
    </source>
</evidence>
<dbReference type="GO" id="GO:0003714">
    <property type="term" value="F:transcription corepressor activity"/>
    <property type="evidence" value="ECO:0007669"/>
    <property type="project" value="InterPro"/>
</dbReference>
<dbReference type="Proteomes" id="UP000813463">
    <property type="component" value="Chromosome 6"/>
</dbReference>
<keyword evidence="3" id="KW-1185">Reference proteome</keyword>
<evidence type="ECO:0000256" key="1">
    <source>
        <dbReference type="ARBA" id="ARBA00006349"/>
    </source>
</evidence>
<organism evidence="3 4">
    <name type="scientific">Spinacia oleracea</name>
    <name type="common">Spinach</name>
    <dbReference type="NCBI Taxonomy" id="3562"/>
    <lineage>
        <taxon>Eukaryota</taxon>
        <taxon>Viridiplantae</taxon>
        <taxon>Streptophyta</taxon>
        <taxon>Embryophyta</taxon>
        <taxon>Tracheophyta</taxon>
        <taxon>Spermatophyta</taxon>
        <taxon>Magnoliopsida</taxon>
        <taxon>eudicotyledons</taxon>
        <taxon>Gunneridae</taxon>
        <taxon>Pentapetalae</taxon>
        <taxon>Caryophyllales</taxon>
        <taxon>Chenopodiaceae</taxon>
        <taxon>Chenopodioideae</taxon>
        <taxon>Anserineae</taxon>
        <taxon>Spinacia</taxon>
    </lineage>
</organism>
<dbReference type="GO" id="GO:0070370">
    <property type="term" value="P:cellular heat acclimation"/>
    <property type="evidence" value="ECO:0000318"/>
    <property type="project" value="GO_Central"/>
</dbReference>
<sequence>MDGHDSDEPKQNTTDMAAFVQNLLQQMQTRFQAMSESIVTKIDDMGNRIDELEQSIKDLKTEMGPEESPSPVAPSKPKPDDSKPEDSCITTE</sequence>
<keyword evidence="4" id="KW-0346">Stress response</keyword>
<name>A0A9R0JWC0_SPIOL</name>
<dbReference type="InterPro" id="IPR009643">
    <property type="entry name" value="HS1-bd"/>
</dbReference>
<dbReference type="KEGG" id="soe:110788617"/>
<dbReference type="AlphaFoldDB" id="A0A9R0JWC0"/>
<comment type="similarity">
    <text evidence="1">Belongs to the HSBP1 family.</text>
</comment>